<dbReference type="GO" id="GO:0016811">
    <property type="term" value="F:hydrolase activity, acting on carbon-nitrogen (but not peptide) bonds, in linear amides"/>
    <property type="evidence" value="ECO:0007669"/>
    <property type="project" value="TreeGrafter"/>
</dbReference>
<reference evidence="2 3" key="1">
    <citation type="submission" date="2018-06" db="EMBL/GenBank/DDBJ databases">
        <authorList>
            <person name="Strepis N."/>
        </authorList>
    </citation>
    <scope>NUCLEOTIDE SEQUENCE [LARGE SCALE GENOMIC DNA]</scope>
    <source>
        <strain evidence="2">LUCI</strain>
    </source>
</reference>
<keyword evidence="1" id="KW-0812">Transmembrane</keyword>
<dbReference type="Gene3D" id="3.40.50.10320">
    <property type="entry name" value="LmbE-like"/>
    <property type="match status" value="1"/>
</dbReference>
<keyword evidence="1" id="KW-1133">Transmembrane helix</keyword>
<dbReference type="InterPro" id="IPR003737">
    <property type="entry name" value="GlcNAc_PI_deacetylase-related"/>
</dbReference>
<dbReference type="AlphaFoldDB" id="A0A498RBC3"/>
<dbReference type="OrthoDB" id="9815144at2"/>
<dbReference type="InterPro" id="IPR024078">
    <property type="entry name" value="LmbE-like_dom_sf"/>
</dbReference>
<dbReference type="SUPFAM" id="SSF102588">
    <property type="entry name" value="LmbE-like"/>
    <property type="match status" value="1"/>
</dbReference>
<dbReference type="PANTHER" id="PTHR12993:SF29">
    <property type="entry name" value="BLR3841 PROTEIN"/>
    <property type="match status" value="1"/>
</dbReference>
<organism evidence="2 3">
    <name type="scientific">Lucifera butyrica</name>
    <dbReference type="NCBI Taxonomy" id="1351585"/>
    <lineage>
        <taxon>Bacteria</taxon>
        <taxon>Bacillati</taxon>
        <taxon>Bacillota</taxon>
        <taxon>Negativicutes</taxon>
        <taxon>Veillonellales</taxon>
        <taxon>Veillonellaceae</taxon>
        <taxon>Lucifera</taxon>
    </lineage>
</organism>
<dbReference type="Pfam" id="PF02585">
    <property type="entry name" value="PIG-L"/>
    <property type="match status" value="1"/>
</dbReference>
<name>A0A498RBC3_9FIRM</name>
<dbReference type="EMBL" id="UPPP01000074">
    <property type="protein sequence ID" value="VBB07433.1"/>
    <property type="molecule type" value="Genomic_DNA"/>
</dbReference>
<keyword evidence="1" id="KW-0472">Membrane</keyword>
<dbReference type="PANTHER" id="PTHR12993">
    <property type="entry name" value="N-ACETYLGLUCOSAMINYL-PHOSPHATIDYLINOSITOL DE-N-ACETYLASE-RELATED"/>
    <property type="match status" value="1"/>
</dbReference>
<accession>A0A498RBC3</accession>
<keyword evidence="3" id="KW-1185">Reference proteome</keyword>
<evidence type="ECO:0000256" key="1">
    <source>
        <dbReference type="SAM" id="Phobius"/>
    </source>
</evidence>
<gene>
    <name evidence="2" type="ORF">LUCI_2682</name>
</gene>
<evidence type="ECO:0000313" key="2">
    <source>
        <dbReference type="EMBL" id="VBB07433.1"/>
    </source>
</evidence>
<dbReference type="Proteomes" id="UP000277811">
    <property type="component" value="Unassembled WGS sequence"/>
</dbReference>
<dbReference type="RefSeq" id="WP_122628370.1">
    <property type="nucleotide sequence ID" value="NZ_UPPP01000074.1"/>
</dbReference>
<proteinExistence type="predicted"/>
<protein>
    <submittedName>
        <fullName evidence="2">Glcnac-pi de-n-acetylase</fullName>
    </submittedName>
</protein>
<evidence type="ECO:0000313" key="3">
    <source>
        <dbReference type="Proteomes" id="UP000277811"/>
    </source>
</evidence>
<feature type="transmembrane region" description="Helical" evidence="1">
    <location>
        <begin position="6"/>
        <end position="30"/>
    </location>
</feature>
<sequence length="477" mass="53932">MRVRPFYYWLILLVAVPLLLYAVDYFYFYYQEKPLPGLPMQAMPPINANTRLLVIAPHCDDETLGTAGMIHDVIQAGGHVRVVIVTNGDGFTFATEEEFKRLLLTGEDYVQSGYTRQRESKRALALLGVPAQDILFLGYPDRGITSLWETNWDLASPYTSRYTQYNHSPYSATFHPGAVYAGQNLLNDLQKIILSFAPNYILAPHPNDEHPDHAAVWAFILAAVLENKLSGQLEVPNFFTYLVHRGDYPIPHGYLPNASLLPPKPLALLYPSVWHVYPLPPELKNLKRTAIEEYRSQIKVPIMAGLLNSFTRQNELFAEPNISSIATVSSTLDLRNLSSWQQAPLLLENPAGINPLSALEQKGKIMSVYGLIQDRSLWLHLPITGFSATRNGYHLAVISWFRTGDGQYKRDYKAFSFDNSEASIPPSDIFRYKEDVIIKLPFPSHPPAFFYLRAITKDHYGAVINHSAWQPILNGEI</sequence>